<evidence type="ECO:0000256" key="3">
    <source>
        <dbReference type="ARBA" id="ARBA00023274"/>
    </source>
</evidence>
<dbReference type="PANTHER" id="PTHR12220:SF13">
    <property type="entry name" value="LARGE RIBOSOMAL SUBUNIT PROTEIN UL16M"/>
    <property type="match status" value="1"/>
</dbReference>
<dbReference type="OrthoDB" id="268521at2759"/>
<organism evidence="5 6">
    <name type="scientific">Sistotremastrum suecicum HHB10207 ss-3</name>
    <dbReference type="NCBI Taxonomy" id="1314776"/>
    <lineage>
        <taxon>Eukaryota</taxon>
        <taxon>Fungi</taxon>
        <taxon>Dikarya</taxon>
        <taxon>Basidiomycota</taxon>
        <taxon>Agaricomycotina</taxon>
        <taxon>Agaricomycetes</taxon>
        <taxon>Sistotremastrales</taxon>
        <taxon>Sistotremastraceae</taxon>
        <taxon>Sistotremastrum</taxon>
    </lineage>
</organism>
<evidence type="ECO:0000256" key="2">
    <source>
        <dbReference type="ARBA" id="ARBA00022980"/>
    </source>
</evidence>
<dbReference type="InterPro" id="IPR016180">
    <property type="entry name" value="Ribosomal_uL16_dom"/>
</dbReference>
<sequence>MLSLLRPSFPSLASLSSSLPRLPAFLSSSTPSTSSPAQRLTGIRHRSQLAPRSIKYIKRHKGIIPIPTGGSIKGTTLSFGQYGIRIKGNGARLSAKQLGVAEEVIKRKIKSVKGAKVWMRVFPDVPVCVKGNETRMGKGKGAFEFWATRVPTGRVLFEIGGVDIREEIARDALRQASAKLPVTTSFITRSSTPRLGGLDITEGDEVLIKGKKCVYGAGNPPASSGGAEVEEVGRL</sequence>
<dbReference type="EMBL" id="KV428046">
    <property type="protein sequence ID" value="KZT39415.1"/>
    <property type="molecule type" value="Genomic_DNA"/>
</dbReference>
<evidence type="ECO:0000313" key="5">
    <source>
        <dbReference type="EMBL" id="KZT39415.1"/>
    </source>
</evidence>
<dbReference type="InterPro" id="IPR020798">
    <property type="entry name" value="Ribosomal_uL16_CS"/>
</dbReference>
<dbReference type="GO" id="GO:0032543">
    <property type="term" value="P:mitochondrial translation"/>
    <property type="evidence" value="ECO:0007669"/>
    <property type="project" value="TreeGrafter"/>
</dbReference>
<dbReference type="STRING" id="1314776.A0A166EBQ8"/>
<dbReference type="Pfam" id="PF00252">
    <property type="entry name" value="Ribosomal_L16"/>
    <property type="match status" value="1"/>
</dbReference>
<dbReference type="InterPro" id="IPR036920">
    <property type="entry name" value="Ribosomal_uL16_sf"/>
</dbReference>
<evidence type="ECO:0000256" key="1">
    <source>
        <dbReference type="ARBA" id="ARBA00008931"/>
    </source>
</evidence>
<keyword evidence="3 4" id="KW-0687">Ribonucleoprotein</keyword>
<name>A0A166EBQ8_9AGAM</name>
<reference evidence="5 6" key="1">
    <citation type="journal article" date="2016" name="Mol. Biol. Evol.">
        <title>Comparative Genomics of Early-Diverging Mushroom-Forming Fungi Provides Insights into the Origins of Lignocellulose Decay Capabilities.</title>
        <authorList>
            <person name="Nagy L.G."/>
            <person name="Riley R."/>
            <person name="Tritt A."/>
            <person name="Adam C."/>
            <person name="Daum C."/>
            <person name="Floudas D."/>
            <person name="Sun H."/>
            <person name="Yadav J.S."/>
            <person name="Pangilinan J."/>
            <person name="Larsson K.H."/>
            <person name="Matsuura K."/>
            <person name="Barry K."/>
            <person name="Labutti K."/>
            <person name="Kuo R."/>
            <person name="Ohm R.A."/>
            <person name="Bhattacharya S.S."/>
            <person name="Shirouzu T."/>
            <person name="Yoshinaga Y."/>
            <person name="Martin F.M."/>
            <person name="Grigoriev I.V."/>
            <person name="Hibbett D.S."/>
        </authorList>
    </citation>
    <scope>NUCLEOTIDE SEQUENCE [LARGE SCALE GENOMIC DNA]</scope>
    <source>
        <strain evidence="5 6">HHB10207 ss-3</strain>
    </source>
</reference>
<dbReference type="CDD" id="cd01433">
    <property type="entry name" value="Ribosomal_L16_L10e"/>
    <property type="match status" value="1"/>
</dbReference>
<dbReference type="InterPro" id="IPR000114">
    <property type="entry name" value="Ribosomal_uL16_bact-type"/>
</dbReference>
<dbReference type="PROSITE" id="PS00701">
    <property type="entry name" value="RIBOSOMAL_L16_2"/>
    <property type="match status" value="1"/>
</dbReference>
<gene>
    <name evidence="5" type="ORF">SISSUDRAFT_1020159</name>
</gene>
<evidence type="ECO:0000313" key="6">
    <source>
        <dbReference type="Proteomes" id="UP000076798"/>
    </source>
</evidence>
<dbReference type="NCBIfam" id="TIGR01164">
    <property type="entry name" value="rplP_bact"/>
    <property type="match status" value="1"/>
</dbReference>
<dbReference type="SUPFAM" id="SSF54686">
    <property type="entry name" value="Ribosomal protein L16p/L10e"/>
    <property type="match status" value="1"/>
</dbReference>
<proteinExistence type="inferred from homology"/>
<protein>
    <submittedName>
        <fullName evidence="5">Ribosomal protein L16</fullName>
    </submittedName>
</protein>
<comment type="similarity">
    <text evidence="1 4">Belongs to the universal ribosomal protein uL16 family.</text>
</comment>
<dbReference type="InterPro" id="IPR047873">
    <property type="entry name" value="Ribosomal_uL16"/>
</dbReference>
<dbReference type="Proteomes" id="UP000076798">
    <property type="component" value="Unassembled WGS sequence"/>
</dbReference>
<keyword evidence="6" id="KW-1185">Reference proteome</keyword>
<dbReference type="PRINTS" id="PR00060">
    <property type="entry name" value="RIBOSOMALL16"/>
</dbReference>
<evidence type="ECO:0000256" key="4">
    <source>
        <dbReference type="RuleBase" id="RU004413"/>
    </source>
</evidence>
<accession>A0A166EBQ8</accession>
<dbReference type="GO" id="GO:0005762">
    <property type="term" value="C:mitochondrial large ribosomal subunit"/>
    <property type="evidence" value="ECO:0007669"/>
    <property type="project" value="TreeGrafter"/>
</dbReference>
<dbReference type="Gene3D" id="3.90.1170.10">
    <property type="entry name" value="Ribosomal protein L10e/L16"/>
    <property type="match status" value="1"/>
</dbReference>
<dbReference type="PANTHER" id="PTHR12220">
    <property type="entry name" value="50S/60S RIBOSOMAL PROTEIN L16"/>
    <property type="match status" value="1"/>
</dbReference>
<dbReference type="AlphaFoldDB" id="A0A166EBQ8"/>
<dbReference type="GO" id="GO:0019843">
    <property type="term" value="F:rRNA binding"/>
    <property type="evidence" value="ECO:0007669"/>
    <property type="project" value="InterPro"/>
</dbReference>
<dbReference type="GO" id="GO:0003735">
    <property type="term" value="F:structural constituent of ribosome"/>
    <property type="evidence" value="ECO:0007669"/>
    <property type="project" value="InterPro"/>
</dbReference>
<keyword evidence="2 4" id="KW-0689">Ribosomal protein</keyword>